<proteinExistence type="predicted"/>
<evidence type="ECO:0000259" key="1">
    <source>
        <dbReference type="Pfam" id="PF18588"/>
    </source>
</evidence>
<reference evidence="2 3" key="1">
    <citation type="submission" date="2020-02" db="EMBL/GenBank/DDBJ databases">
        <title>Rhodobacter algicola sp. nov., isolated from microalga culture.</title>
        <authorList>
            <person name="Park C.-Y."/>
        </authorList>
    </citation>
    <scope>NUCLEOTIDE SEQUENCE [LARGE SCALE GENOMIC DNA]</scope>
    <source>
        <strain evidence="2 3">ETT8</strain>
    </source>
</reference>
<accession>A0A6B3RNR7</accession>
<organism evidence="2 3">
    <name type="scientific">Pseudotabrizicola algicola</name>
    <dbReference type="NCBI Taxonomy" id="2709381"/>
    <lineage>
        <taxon>Bacteria</taxon>
        <taxon>Pseudomonadati</taxon>
        <taxon>Pseudomonadota</taxon>
        <taxon>Alphaproteobacteria</taxon>
        <taxon>Rhodobacterales</taxon>
        <taxon>Paracoccaceae</taxon>
        <taxon>Pseudotabrizicola</taxon>
    </lineage>
</organism>
<evidence type="ECO:0000313" key="3">
    <source>
        <dbReference type="Proteomes" id="UP000481421"/>
    </source>
</evidence>
<dbReference type="EMBL" id="JAAIKE010000005">
    <property type="protein sequence ID" value="NEX47754.1"/>
    <property type="molecule type" value="Genomic_DNA"/>
</dbReference>
<name>A0A6B3RNR7_9RHOB</name>
<dbReference type="Proteomes" id="UP000481421">
    <property type="component" value="Unassembled WGS sequence"/>
</dbReference>
<evidence type="ECO:0000313" key="2">
    <source>
        <dbReference type="EMBL" id="NEX47754.1"/>
    </source>
</evidence>
<dbReference type="RefSeq" id="WP_164613765.1">
    <property type="nucleotide sequence ID" value="NZ_JAAIKE010000005.1"/>
</dbReference>
<gene>
    <name evidence="2" type="ORF">G3572_16190</name>
</gene>
<protein>
    <recommendedName>
        <fullName evidence="1">Polysaccharide biosynthesis enzyme WcbI domain-containing protein</fullName>
    </recommendedName>
</protein>
<feature type="domain" description="Polysaccharide biosynthesis enzyme WcbI" evidence="1">
    <location>
        <begin position="5"/>
        <end position="226"/>
    </location>
</feature>
<dbReference type="InterPro" id="IPR041307">
    <property type="entry name" value="WcbI"/>
</dbReference>
<sequence>MNTYCILGNCQANAIASTLQVCAAFREQYAFQKIKPIHRISAEDHRHFLSEILPAAALFMYQPISENYRGGGFGFAEAIKHLDSKTKVISYPSIQFYGYHAAAKTPADLPMDIRERCRAVFGLAGVELFHYAQVMMAYLKGMPQDEALNAFHEGFEGDEDFARRRCAESLGHLRKSEIAHDIDIRLHDVIAEGFRREQLFWSPRHPSGKILGLIAEHALAKLGITPTEEERARFVRRDPLKLPQYPLQAFVRKALALEFDPVTDFRAREVVMTTPELIAAYYSVYDQLGRAAVSAMMTALFPTLPSWRAMSEEIV</sequence>
<dbReference type="Gene3D" id="3.40.50.12080">
    <property type="match status" value="2"/>
</dbReference>
<keyword evidence="3" id="KW-1185">Reference proteome</keyword>
<dbReference type="Pfam" id="PF18588">
    <property type="entry name" value="WcbI"/>
    <property type="match status" value="1"/>
</dbReference>
<comment type="caution">
    <text evidence="2">The sequence shown here is derived from an EMBL/GenBank/DDBJ whole genome shotgun (WGS) entry which is preliminary data.</text>
</comment>
<dbReference type="AlphaFoldDB" id="A0A6B3RNR7"/>